<dbReference type="InterPro" id="IPR032874">
    <property type="entry name" value="DDE_dom"/>
</dbReference>
<dbReference type="InterPro" id="IPR052183">
    <property type="entry name" value="IS_Transposase"/>
</dbReference>
<gene>
    <name evidence="6" type="ORF">N825_32645</name>
</gene>
<dbReference type="InterPro" id="IPR012337">
    <property type="entry name" value="RNaseH-like_sf"/>
</dbReference>
<keyword evidence="1" id="KW-0815">Transposition</keyword>
<keyword evidence="7" id="KW-1185">Reference proteome</keyword>
<feature type="compositionally biased region" description="Polar residues" evidence="4">
    <location>
        <begin position="95"/>
        <end position="107"/>
    </location>
</feature>
<evidence type="ECO:0000256" key="1">
    <source>
        <dbReference type="ARBA" id="ARBA00022578"/>
    </source>
</evidence>
<dbReference type="Pfam" id="PF13610">
    <property type="entry name" value="DDE_Tnp_IS240"/>
    <property type="match status" value="1"/>
</dbReference>
<dbReference type="GO" id="GO:0006310">
    <property type="term" value="P:DNA recombination"/>
    <property type="evidence" value="ECO:0007669"/>
    <property type="project" value="UniProtKB-KW"/>
</dbReference>
<dbReference type="GO" id="GO:0003677">
    <property type="term" value="F:DNA binding"/>
    <property type="evidence" value="ECO:0007669"/>
    <property type="project" value="UniProtKB-KW"/>
</dbReference>
<dbReference type="InterPro" id="IPR047930">
    <property type="entry name" value="Transpos_IS6"/>
</dbReference>
<dbReference type="AlphaFoldDB" id="W9GT48"/>
<dbReference type="NCBIfam" id="NF033587">
    <property type="entry name" value="transpos_IS6"/>
    <property type="match status" value="1"/>
</dbReference>
<dbReference type="Proteomes" id="UP000019486">
    <property type="component" value="Unassembled WGS sequence"/>
</dbReference>
<dbReference type="EMBL" id="AVFL01000064">
    <property type="protein sequence ID" value="EWY35856.1"/>
    <property type="molecule type" value="Genomic_DNA"/>
</dbReference>
<evidence type="ECO:0000259" key="5">
    <source>
        <dbReference type="Pfam" id="PF13610"/>
    </source>
</evidence>
<keyword evidence="2" id="KW-0238">DNA-binding</keyword>
<dbReference type="PANTHER" id="PTHR35528">
    <property type="entry name" value="BLL1675 PROTEIN"/>
    <property type="match status" value="1"/>
</dbReference>
<dbReference type="GO" id="GO:0032196">
    <property type="term" value="P:transposition"/>
    <property type="evidence" value="ECO:0007669"/>
    <property type="project" value="UniProtKB-KW"/>
</dbReference>
<feature type="region of interest" description="Disordered" evidence="4">
    <location>
        <begin position="93"/>
        <end position="142"/>
    </location>
</feature>
<evidence type="ECO:0000256" key="3">
    <source>
        <dbReference type="ARBA" id="ARBA00023172"/>
    </source>
</evidence>
<feature type="compositionally biased region" description="Basic residues" evidence="4">
    <location>
        <begin position="111"/>
        <end position="120"/>
    </location>
</feature>
<evidence type="ECO:0000313" key="6">
    <source>
        <dbReference type="EMBL" id="EWY35856.1"/>
    </source>
</evidence>
<evidence type="ECO:0000313" key="7">
    <source>
        <dbReference type="Proteomes" id="UP000019486"/>
    </source>
</evidence>
<feature type="compositionally biased region" description="Basic residues" evidence="4">
    <location>
        <begin position="132"/>
        <end position="142"/>
    </location>
</feature>
<dbReference type="PANTHER" id="PTHR35528:SF3">
    <property type="entry name" value="BLL1675 PROTEIN"/>
    <property type="match status" value="1"/>
</dbReference>
<dbReference type="STRING" id="1385369.N825_32645"/>
<evidence type="ECO:0000256" key="2">
    <source>
        <dbReference type="ARBA" id="ARBA00023125"/>
    </source>
</evidence>
<organism evidence="6 7">
    <name type="scientific">Skermanella stibiiresistens SB22</name>
    <dbReference type="NCBI Taxonomy" id="1385369"/>
    <lineage>
        <taxon>Bacteria</taxon>
        <taxon>Pseudomonadati</taxon>
        <taxon>Pseudomonadota</taxon>
        <taxon>Alphaproteobacteria</taxon>
        <taxon>Rhodospirillales</taxon>
        <taxon>Azospirillaceae</taxon>
        <taxon>Skermanella</taxon>
    </lineage>
</organism>
<name>W9GT48_9PROT</name>
<comment type="caution">
    <text evidence="6">The sequence shown here is derived from an EMBL/GenBank/DDBJ whole genome shotgun (WGS) entry which is preliminary data.</text>
</comment>
<sequence>MRRRRPEPGDHWHLDEVFIRIRGVQHYLWRAVDQDGVVLDVLVQSRRNTKAAKRFFKKLLKGLRYVPRIVVTDQLKSYAAAKRQIIPHVEHRQSRYLNNRAESSHQPTRQRERRMKRFKSPRQAQQFLSAHRPIHQRSHPRRHLMSAAEYRANRTHAFEVWKQETCIRRAA</sequence>
<accession>W9GT48</accession>
<evidence type="ECO:0000256" key="4">
    <source>
        <dbReference type="SAM" id="MobiDB-lite"/>
    </source>
</evidence>
<proteinExistence type="predicted"/>
<keyword evidence="3" id="KW-0233">DNA recombination</keyword>
<feature type="domain" description="DDE" evidence="5">
    <location>
        <begin position="11"/>
        <end position="135"/>
    </location>
</feature>
<reference evidence="6 7" key="1">
    <citation type="submission" date="2013-08" db="EMBL/GenBank/DDBJ databases">
        <title>The genome sequence of Skermanella stibiiresistens.</title>
        <authorList>
            <person name="Zhu W."/>
            <person name="Wang G."/>
        </authorList>
    </citation>
    <scope>NUCLEOTIDE SEQUENCE [LARGE SCALE GENOMIC DNA]</scope>
    <source>
        <strain evidence="6 7">SB22</strain>
    </source>
</reference>
<protein>
    <submittedName>
        <fullName evidence="6">Transposase IS6</fullName>
    </submittedName>
</protein>
<dbReference type="SUPFAM" id="SSF53098">
    <property type="entry name" value="Ribonuclease H-like"/>
    <property type="match status" value="1"/>
</dbReference>